<sequence length="250" mass="27846">MFFSAEAIAKSVWLFISSIGISLAIPPPQPKPPKEFRDKFNSALPASDSKSCSAASSPWFDYKAASATFTLSYFPYIFASWVALMNTLDIIHALDLFPQFMPVGHTISARTLNAQLITGLTLTSVGTAIRFTAFYTLGKLFTFQLAILPEHKLITNGIYAYCRHPSYTATPLIFWGVTLMATAPGSVLYDYLGASSMMKLMSVLGLAATRGSYVLVARAELEDQVLRREFGKDWEEWVRKVPYKFVPYVF</sequence>
<protein>
    <recommendedName>
        <fullName evidence="5">Protein-S-isoprenylcysteine O-methyltransferase</fullName>
        <ecNumber evidence="5">2.1.1.100</ecNumber>
    </recommendedName>
</protein>
<organism evidence="6 7">
    <name type="scientific">Thelephora terrestris</name>
    <dbReference type="NCBI Taxonomy" id="56493"/>
    <lineage>
        <taxon>Eukaryota</taxon>
        <taxon>Fungi</taxon>
        <taxon>Dikarya</taxon>
        <taxon>Basidiomycota</taxon>
        <taxon>Agaricomycotina</taxon>
        <taxon>Agaricomycetes</taxon>
        <taxon>Thelephorales</taxon>
        <taxon>Thelephoraceae</taxon>
        <taxon>Thelephora</taxon>
    </lineage>
</organism>
<dbReference type="Proteomes" id="UP000736335">
    <property type="component" value="Unassembled WGS sequence"/>
</dbReference>
<comment type="catalytic activity">
    <reaction evidence="5">
        <text>[protein]-C-terminal S-[(2E,6E)-farnesyl]-L-cysteine + S-adenosyl-L-methionine = [protein]-C-terminal S-[(2E,6E)-farnesyl]-L-cysteine methyl ester + S-adenosyl-L-homocysteine</text>
        <dbReference type="Rhea" id="RHEA:21672"/>
        <dbReference type="Rhea" id="RHEA-COMP:12125"/>
        <dbReference type="Rhea" id="RHEA-COMP:12126"/>
        <dbReference type="ChEBI" id="CHEBI:57856"/>
        <dbReference type="ChEBI" id="CHEBI:59789"/>
        <dbReference type="ChEBI" id="CHEBI:90510"/>
        <dbReference type="ChEBI" id="CHEBI:90511"/>
        <dbReference type="EC" id="2.1.1.100"/>
    </reaction>
</comment>
<keyword evidence="3 5" id="KW-1133">Transmembrane helix</keyword>
<feature type="transmembrane region" description="Helical" evidence="5">
    <location>
        <begin position="7"/>
        <end position="25"/>
    </location>
</feature>
<name>A0A9P6HPW4_9AGAM</name>
<gene>
    <name evidence="6" type="ORF">BJ322DRAFT_1039940</name>
</gene>
<comment type="similarity">
    <text evidence="5">Belongs to the class VI-like SAM-binding methyltransferase superfamily. Isoprenylcysteine carboxyl methyltransferase family.</text>
</comment>
<evidence type="ECO:0000256" key="3">
    <source>
        <dbReference type="ARBA" id="ARBA00022989"/>
    </source>
</evidence>
<evidence type="ECO:0000256" key="2">
    <source>
        <dbReference type="ARBA" id="ARBA00022692"/>
    </source>
</evidence>
<keyword evidence="7" id="KW-1185">Reference proteome</keyword>
<accession>A0A9P6HPW4</accession>
<evidence type="ECO:0000313" key="6">
    <source>
        <dbReference type="EMBL" id="KAF9791141.1"/>
    </source>
</evidence>
<dbReference type="InterPro" id="IPR007269">
    <property type="entry name" value="ICMT_MeTrfase"/>
</dbReference>
<evidence type="ECO:0000256" key="1">
    <source>
        <dbReference type="ARBA" id="ARBA00004141"/>
    </source>
</evidence>
<feature type="transmembrane region" description="Helical" evidence="5">
    <location>
        <begin position="172"/>
        <end position="192"/>
    </location>
</feature>
<reference evidence="6" key="2">
    <citation type="submission" date="2020-11" db="EMBL/GenBank/DDBJ databases">
        <authorList>
            <consortium name="DOE Joint Genome Institute"/>
            <person name="Kuo A."/>
            <person name="Miyauchi S."/>
            <person name="Kiss E."/>
            <person name="Drula E."/>
            <person name="Kohler A."/>
            <person name="Sanchez-Garcia M."/>
            <person name="Andreopoulos B."/>
            <person name="Barry K.W."/>
            <person name="Bonito G."/>
            <person name="Buee M."/>
            <person name="Carver A."/>
            <person name="Chen C."/>
            <person name="Cichocki N."/>
            <person name="Clum A."/>
            <person name="Culley D."/>
            <person name="Crous P.W."/>
            <person name="Fauchery L."/>
            <person name="Girlanda M."/>
            <person name="Hayes R."/>
            <person name="Keri Z."/>
            <person name="Labutti K."/>
            <person name="Lipzen A."/>
            <person name="Lombard V."/>
            <person name="Magnuson J."/>
            <person name="Maillard F."/>
            <person name="Morin E."/>
            <person name="Murat C."/>
            <person name="Nolan M."/>
            <person name="Ohm R."/>
            <person name="Pangilinan J."/>
            <person name="Pereira M."/>
            <person name="Perotto S."/>
            <person name="Peter M."/>
            <person name="Riley R."/>
            <person name="Sitrit Y."/>
            <person name="Stielow B."/>
            <person name="Szollosi G."/>
            <person name="Zifcakova L."/>
            <person name="Stursova M."/>
            <person name="Spatafora J.W."/>
            <person name="Tedersoo L."/>
            <person name="Vaario L.-M."/>
            <person name="Yamada A."/>
            <person name="Yan M."/>
            <person name="Wang P."/>
            <person name="Xu J."/>
            <person name="Bruns T."/>
            <person name="Baldrian P."/>
            <person name="Vilgalys R."/>
            <person name="Henrissat B."/>
            <person name="Grigoriev I.V."/>
            <person name="Hibbett D."/>
            <person name="Nagy L.G."/>
            <person name="Martin F.M."/>
        </authorList>
    </citation>
    <scope>NUCLEOTIDE SEQUENCE</scope>
    <source>
        <strain evidence="6">UH-Tt-Lm1</strain>
    </source>
</reference>
<dbReference type="GO" id="GO:0004671">
    <property type="term" value="F:protein C-terminal S-isoprenylcysteine carboxyl O-methyltransferase activity"/>
    <property type="evidence" value="ECO:0007669"/>
    <property type="project" value="UniProtKB-EC"/>
</dbReference>
<dbReference type="GO" id="GO:0032259">
    <property type="term" value="P:methylation"/>
    <property type="evidence" value="ECO:0007669"/>
    <property type="project" value="UniProtKB-KW"/>
</dbReference>
<dbReference type="Gene3D" id="1.20.120.1630">
    <property type="match status" value="1"/>
</dbReference>
<keyword evidence="4 5" id="KW-0472">Membrane</keyword>
<dbReference type="PANTHER" id="PTHR12714">
    <property type="entry name" value="PROTEIN-S ISOPRENYLCYSTEINE O-METHYLTRANSFERASE"/>
    <property type="match status" value="1"/>
</dbReference>
<proteinExistence type="inferred from homology"/>
<dbReference type="OrthoDB" id="422086at2759"/>
<evidence type="ECO:0000256" key="5">
    <source>
        <dbReference type="RuleBase" id="RU362022"/>
    </source>
</evidence>
<dbReference type="AlphaFoldDB" id="A0A9P6HPW4"/>
<keyword evidence="5" id="KW-0489">Methyltransferase</keyword>
<keyword evidence="5" id="KW-0808">Transferase</keyword>
<dbReference type="EC" id="2.1.1.100" evidence="5"/>
<keyword evidence="2 5" id="KW-0812">Transmembrane</keyword>
<dbReference type="Pfam" id="PF04140">
    <property type="entry name" value="ICMT"/>
    <property type="match status" value="1"/>
</dbReference>
<feature type="transmembrane region" description="Helical" evidence="5">
    <location>
        <begin position="112"/>
        <end position="135"/>
    </location>
</feature>
<comment type="caution">
    <text evidence="6">The sequence shown here is derived from an EMBL/GenBank/DDBJ whole genome shotgun (WGS) entry which is preliminary data.</text>
</comment>
<feature type="transmembrane region" description="Helical" evidence="5">
    <location>
        <begin position="73"/>
        <end position="91"/>
    </location>
</feature>
<evidence type="ECO:0000256" key="4">
    <source>
        <dbReference type="ARBA" id="ARBA00023136"/>
    </source>
</evidence>
<keyword evidence="5" id="KW-0256">Endoplasmic reticulum</keyword>
<reference evidence="6" key="1">
    <citation type="journal article" date="2020" name="Nat. Commun.">
        <title>Large-scale genome sequencing of mycorrhizal fungi provides insights into the early evolution of symbiotic traits.</title>
        <authorList>
            <person name="Miyauchi S."/>
            <person name="Kiss E."/>
            <person name="Kuo A."/>
            <person name="Drula E."/>
            <person name="Kohler A."/>
            <person name="Sanchez-Garcia M."/>
            <person name="Morin E."/>
            <person name="Andreopoulos B."/>
            <person name="Barry K.W."/>
            <person name="Bonito G."/>
            <person name="Buee M."/>
            <person name="Carver A."/>
            <person name="Chen C."/>
            <person name="Cichocki N."/>
            <person name="Clum A."/>
            <person name="Culley D."/>
            <person name="Crous P.W."/>
            <person name="Fauchery L."/>
            <person name="Girlanda M."/>
            <person name="Hayes R.D."/>
            <person name="Keri Z."/>
            <person name="LaButti K."/>
            <person name="Lipzen A."/>
            <person name="Lombard V."/>
            <person name="Magnuson J."/>
            <person name="Maillard F."/>
            <person name="Murat C."/>
            <person name="Nolan M."/>
            <person name="Ohm R.A."/>
            <person name="Pangilinan J."/>
            <person name="Pereira M.F."/>
            <person name="Perotto S."/>
            <person name="Peter M."/>
            <person name="Pfister S."/>
            <person name="Riley R."/>
            <person name="Sitrit Y."/>
            <person name="Stielow J.B."/>
            <person name="Szollosi G."/>
            <person name="Zifcakova L."/>
            <person name="Stursova M."/>
            <person name="Spatafora J.W."/>
            <person name="Tedersoo L."/>
            <person name="Vaario L.M."/>
            <person name="Yamada A."/>
            <person name="Yan M."/>
            <person name="Wang P."/>
            <person name="Xu J."/>
            <person name="Bruns T."/>
            <person name="Baldrian P."/>
            <person name="Vilgalys R."/>
            <person name="Dunand C."/>
            <person name="Henrissat B."/>
            <person name="Grigoriev I.V."/>
            <person name="Hibbett D."/>
            <person name="Nagy L.G."/>
            <person name="Martin F.M."/>
        </authorList>
    </citation>
    <scope>NUCLEOTIDE SEQUENCE</scope>
    <source>
        <strain evidence="6">UH-Tt-Lm1</strain>
    </source>
</reference>
<evidence type="ECO:0000313" key="7">
    <source>
        <dbReference type="Proteomes" id="UP000736335"/>
    </source>
</evidence>
<keyword evidence="5" id="KW-0949">S-adenosyl-L-methionine</keyword>
<dbReference type="EMBL" id="WIUZ02000002">
    <property type="protein sequence ID" value="KAF9791141.1"/>
    <property type="molecule type" value="Genomic_DNA"/>
</dbReference>
<dbReference type="PANTHER" id="PTHR12714:SF9">
    <property type="entry name" value="PROTEIN-S-ISOPRENYLCYSTEINE O-METHYLTRANSFERASE"/>
    <property type="match status" value="1"/>
</dbReference>
<comment type="subcellular location">
    <subcellularLocation>
        <location evidence="5">Endoplasmic reticulum membrane</location>
        <topology evidence="5">Multi-pass membrane protein</topology>
    </subcellularLocation>
    <subcellularLocation>
        <location evidence="1">Membrane</location>
        <topology evidence="1">Multi-pass membrane protein</topology>
    </subcellularLocation>
</comment>
<dbReference type="GO" id="GO:0005789">
    <property type="term" value="C:endoplasmic reticulum membrane"/>
    <property type="evidence" value="ECO:0007669"/>
    <property type="project" value="UniProtKB-SubCell"/>
</dbReference>